<dbReference type="PATRIC" id="fig|1423751.3.peg.423"/>
<keyword evidence="7" id="KW-0255">Endonuclease</keyword>
<evidence type="ECO:0000313" key="6">
    <source>
        <dbReference type="EMBL" id="CCI86989.1"/>
    </source>
</evidence>
<dbReference type="PANTHER" id="PTHR41286:SF1">
    <property type="entry name" value="HNH NUCLEASE YAJD-RELATED"/>
    <property type="match status" value="1"/>
</dbReference>
<dbReference type="InterPro" id="IPR002711">
    <property type="entry name" value="HNH"/>
</dbReference>
<gene>
    <name evidence="6" type="ORF">BN52_01395</name>
    <name evidence="7" type="ORF">FC38_GL000401</name>
</gene>
<evidence type="ECO:0000259" key="5">
    <source>
        <dbReference type="SMART" id="SM00507"/>
    </source>
</evidence>
<evidence type="ECO:0000313" key="9">
    <source>
        <dbReference type="Proteomes" id="UP000051521"/>
    </source>
</evidence>
<dbReference type="GO" id="GO:0003676">
    <property type="term" value="F:nucleic acid binding"/>
    <property type="evidence" value="ECO:0007669"/>
    <property type="project" value="InterPro"/>
</dbReference>
<protein>
    <recommendedName>
        <fullName evidence="4">Putative HNH nuclease YajD</fullName>
    </recommendedName>
</protein>
<evidence type="ECO:0000256" key="4">
    <source>
        <dbReference type="ARBA" id="ARBA00040194"/>
    </source>
</evidence>
<dbReference type="OrthoDB" id="9811997at2"/>
<dbReference type="Proteomes" id="UP000009326">
    <property type="component" value="Unassembled WGS sequence"/>
</dbReference>
<evidence type="ECO:0000313" key="7">
    <source>
        <dbReference type="EMBL" id="KRN11998.1"/>
    </source>
</evidence>
<reference evidence="6 8" key="1">
    <citation type="submission" date="2012-06" db="EMBL/GenBank/DDBJ databases">
        <title>Draft genome sequence of Lactobacillus gigeriorum CRBIP 24.85T, isolated from chicken crop.</title>
        <authorList>
            <person name="Cousin S."/>
            <person name="Ma L."/>
            <person name="Creno S."/>
            <person name="Clermont D."/>
            <person name="Loux V."/>
            <person name="Bizet C."/>
            <person name="Bouchier C."/>
        </authorList>
    </citation>
    <scope>NUCLEOTIDE SEQUENCE [LARGE SCALE GENOMIC DNA]</scope>
    <source>
        <strain evidence="8">CRBIP 24.85T</strain>
        <strain evidence="6">Type strain: CRBIP 24.85</strain>
    </source>
</reference>
<dbReference type="InterPro" id="IPR003615">
    <property type="entry name" value="HNH_nuc"/>
</dbReference>
<sequence>MPKVRRCRHVGCHSYAESGSFFCTNHRDDEIRYERSNQYMQQKMYSKIKRYAEPDKAEQNKFYHTKKWRSLRSIVIDRDLNLCQYCRVNGKLTEGKIVDHIMPSELFAGHRADLENLVYCCQSCHHYKTIWEQHYYGTGKNNKRTGNPPIRDIKIISKLMMMYKH</sequence>
<evidence type="ECO:0000256" key="3">
    <source>
        <dbReference type="ARBA" id="ARBA00038412"/>
    </source>
</evidence>
<keyword evidence="1" id="KW-0540">Nuclease</keyword>
<dbReference type="Proteomes" id="UP000051521">
    <property type="component" value="Unassembled WGS sequence"/>
</dbReference>
<proteinExistence type="inferred from homology"/>
<feature type="domain" description="HNH nuclease" evidence="5">
    <location>
        <begin position="70"/>
        <end position="126"/>
    </location>
</feature>
<keyword evidence="9" id="KW-1185">Reference proteome</keyword>
<dbReference type="GO" id="GO:0004519">
    <property type="term" value="F:endonuclease activity"/>
    <property type="evidence" value="ECO:0007669"/>
    <property type="project" value="UniProtKB-KW"/>
</dbReference>
<dbReference type="EMBL" id="AYZO01000014">
    <property type="protein sequence ID" value="KRN11998.1"/>
    <property type="molecule type" value="Genomic_DNA"/>
</dbReference>
<evidence type="ECO:0000256" key="1">
    <source>
        <dbReference type="ARBA" id="ARBA00022722"/>
    </source>
</evidence>
<name>I7KNY4_9LACO</name>
<keyword evidence="2" id="KW-0378">Hydrolase</keyword>
<dbReference type="AlphaFoldDB" id="I7KNY4"/>
<dbReference type="GO" id="GO:0005829">
    <property type="term" value="C:cytosol"/>
    <property type="evidence" value="ECO:0007669"/>
    <property type="project" value="TreeGrafter"/>
</dbReference>
<comment type="similarity">
    <text evidence="3">Belongs to the HNH nuclease family.</text>
</comment>
<dbReference type="GO" id="GO:0016787">
    <property type="term" value="F:hydrolase activity"/>
    <property type="evidence" value="ECO:0007669"/>
    <property type="project" value="UniProtKB-KW"/>
</dbReference>
<dbReference type="Gene3D" id="1.10.30.50">
    <property type="match status" value="1"/>
</dbReference>
<dbReference type="GO" id="GO:0008270">
    <property type="term" value="F:zinc ion binding"/>
    <property type="evidence" value="ECO:0007669"/>
    <property type="project" value="InterPro"/>
</dbReference>
<dbReference type="PANTHER" id="PTHR41286">
    <property type="entry name" value="HNH NUCLEASE YAJD-RELATED"/>
    <property type="match status" value="1"/>
</dbReference>
<accession>I7KNY4</accession>
<reference evidence="7 9" key="2">
    <citation type="journal article" date="2015" name="Genome Announc.">
        <title>Expanding the biotechnology potential of lactobacilli through comparative genomics of 213 strains and associated genera.</title>
        <authorList>
            <person name="Sun Z."/>
            <person name="Harris H.M."/>
            <person name="McCann A."/>
            <person name="Guo C."/>
            <person name="Argimon S."/>
            <person name="Zhang W."/>
            <person name="Yang X."/>
            <person name="Jeffery I.B."/>
            <person name="Cooney J.C."/>
            <person name="Kagawa T.F."/>
            <person name="Liu W."/>
            <person name="Song Y."/>
            <person name="Salvetti E."/>
            <person name="Wrobel A."/>
            <person name="Rasinkangas P."/>
            <person name="Parkhill J."/>
            <person name="Rea M.C."/>
            <person name="O'Sullivan O."/>
            <person name="Ritari J."/>
            <person name="Douillard F.P."/>
            <person name="Paul Ross R."/>
            <person name="Yang R."/>
            <person name="Briner A.E."/>
            <person name="Felis G.E."/>
            <person name="de Vos W.M."/>
            <person name="Barrangou R."/>
            <person name="Klaenhammer T.R."/>
            <person name="Caufield P.W."/>
            <person name="Cui Y."/>
            <person name="Zhang H."/>
            <person name="O'Toole P.W."/>
        </authorList>
    </citation>
    <scope>NUCLEOTIDE SEQUENCE [LARGE SCALE GENOMIC DNA]</scope>
    <source>
        <strain evidence="7 9">DSM 23908</strain>
    </source>
</reference>
<evidence type="ECO:0000313" key="8">
    <source>
        <dbReference type="Proteomes" id="UP000009326"/>
    </source>
</evidence>
<organism evidence="6 8">
    <name type="scientific">Lactobacillus gigeriorum DSM 23908 = CRBIP 24.85</name>
    <dbReference type="NCBI Taxonomy" id="1423751"/>
    <lineage>
        <taxon>Bacteria</taxon>
        <taxon>Bacillati</taxon>
        <taxon>Bacillota</taxon>
        <taxon>Bacilli</taxon>
        <taxon>Lactobacillales</taxon>
        <taxon>Lactobacillaceae</taxon>
        <taxon>Lactobacillus</taxon>
    </lineage>
</organism>
<comment type="caution">
    <text evidence="6">The sequence shown here is derived from an EMBL/GenBank/DDBJ whole genome shotgun (WGS) entry which is preliminary data.</text>
</comment>
<dbReference type="RefSeq" id="WP_008473087.1">
    <property type="nucleotide sequence ID" value="NZ_AYZO01000014.1"/>
</dbReference>
<dbReference type="STRING" id="1423751.FC38_GL000401"/>
<dbReference type="CDD" id="cd00085">
    <property type="entry name" value="HNHc"/>
    <property type="match status" value="1"/>
</dbReference>
<dbReference type="Pfam" id="PF01844">
    <property type="entry name" value="HNH"/>
    <property type="match status" value="1"/>
</dbReference>
<evidence type="ECO:0000256" key="2">
    <source>
        <dbReference type="ARBA" id="ARBA00022801"/>
    </source>
</evidence>
<dbReference type="EMBL" id="CAKC01000044">
    <property type="protein sequence ID" value="CCI86989.1"/>
    <property type="molecule type" value="Genomic_DNA"/>
</dbReference>
<dbReference type="SMART" id="SM00507">
    <property type="entry name" value="HNHc"/>
    <property type="match status" value="1"/>
</dbReference>